<dbReference type="EMBL" id="APAU02000009">
    <property type="protein sequence ID" value="EUB63042.1"/>
    <property type="molecule type" value="Genomic_DNA"/>
</dbReference>
<sequence>MSKRTALITDEAGHNFTNRYNPEVVAKTFVELSIRVALWDMYRHKKSDIKGQIYDCPHEVGIERDEHKFRGFVFWAQTVTLQFVCH</sequence>
<dbReference type="Proteomes" id="UP000019149">
    <property type="component" value="Unassembled WGS sequence"/>
</dbReference>
<dbReference type="KEGG" id="egl:EGR_02136"/>
<proteinExistence type="predicted"/>
<keyword evidence="2" id="KW-1185">Reference proteome</keyword>
<dbReference type="AlphaFoldDB" id="W6UX08"/>
<dbReference type="RefSeq" id="XP_024354238.1">
    <property type="nucleotide sequence ID" value="XM_024491385.1"/>
</dbReference>
<gene>
    <name evidence="1" type="ORF">EGR_02136</name>
</gene>
<comment type="caution">
    <text evidence="1">The sequence shown here is derived from an EMBL/GenBank/DDBJ whole genome shotgun (WGS) entry which is preliminary data.</text>
</comment>
<accession>W6UX08</accession>
<name>W6UX08_ECHGR</name>
<protein>
    <submittedName>
        <fullName evidence="1">Uncharacterized protein</fullName>
    </submittedName>
</protein>
<dbReference type="GeneID" id="36337851"/>
<dbReference type="CTD" id="36337851"/>
<evidence type="ECO:0000313" key="2">
    <source>
        <dbReference type="Proteomes" id="UP000019149"/>
    </source>
</evidence>
<evidence type="ECO:0000313" key="1">
    <source>
        <dbReference type="EMBL" id="EUB63042.1"/>
    </source>
</evidence>
<organism evidence="1 2">
    <name type="scientific">Echinococcus granulosus</name>
    <name type="common">Hydatid tapeworm</name>
    <dbReference type="NCBI Taxonomy" id="6210"/>
    <lineage>
        <taxon>Eukaryota</taxon>
        <taxon>Metazoa</taxon>
        <taxon>Spiralia</taxon>
        <taxon>Lophotrochozoa</taxon>
        <taxon>Platyhelminthes</taxon>
        <taxon>Cestoda</taxon>
        <taxon>Eucestoda</taxon>
        <taxon>Cyclophyllidea</taxon>
        <taxon>Taeniidae</taxon>
        <taxon>Echinococcus</taxon>
        <taxon>Echinococcus granulosus group</taxon>
    </lineage>
</organism>
<reference evidence="1 2" key="1">
    <citation type="journal article" date="2013" name="Nat. Genet.">
        <title>The genome of the hydatid tapeworm Echinococcus granulosus.</title>
        <authorList>
            <person name="Zheng H."/>
            <person name="Zhang W."/>
            <person name="Zhang L."/>
            <person name="Zhang Z."/>
            <person name="Li J."/>
            <person name="Lu G."/>
            <person name="Zhu Y."/>
            <person name="Wang Y."/>
            <person name="Huang Y."/>
            <person name="Liu J."/>
            <person name="Kang H."/>
            <person name="Chen J."/>
            <person name="Wang L."/>
            <person name="Chen A."/>
            <person name="Yu S."/>
            <person name="Gao Z."/>
            <person name="Jin L."/>
            <person name="Gu W."/>
            <person name="Wang Z."/>
            <person name="Zhao L."/>
            <person name="Shi B."/>
            <person name="Wen H."/>
            <person name="Lin R."/>
            <person name="Jones M.K."/>
            <person name="Brejova B."/>
            <person name="Vinar T."/>
            <person name="Zhao G."/>
            <person name="McManus D.P."/>
            <person name="Chen Z."/>
            <person name="Zhou Y."/>
            <person name="Wang S."/>
        </authorList>
    </citation>
    <scope>NUCLEOTIDE SEQUENCE [LARGE SCALE GENOMIC DNA]</scope>
</reference>